<evidence type="ECO:0000313" key="2">
    <source>
        <dbReference type="Proteomes" id="UP001212411"/>
    </source>
</evidence>
<dbReference type="Gene3D" id="3.30.470.20">
    <property type="entry name" value="ATP-grasp fold, B domain"/>
    <property type="match status" value="1"/>
</dbReference>
<reference evidence="1 2" key="1">
    <citation type="journal article" date="2023" name="G3 (Bethesda)">
        <title>A high-quality reference genome for the fission yeast Schizosaccharomyces osmophilus.</title>
        <authorList>
            <person name="Jia G.S."/>
            <person name="Zhang W.C."/>
            <person name="Liang Y."/>
            <person name="Liu X.H."/>
            <person name="Rhind N."/>
            <person name="Pidoux A."/>
            <person name="Brysch-Herzberg M."/>
            <person name="Du L.L."/>
        </authorList>
    </citation>
    <scope>NUCLEOTIDE SEQUENCE [LARGE SCALE GENOMIC DNA]</scope>
    <source>
        <strain evidence="1 2">CBS 15793</strain>
    </source>
</reference>
<dbReference type="SUPFAM" id="SSF56059">
    <property type="entry name" value="Glutathione synthetase ATP-binding domain-like"/>
    <property type="match status" value="1"/>
</dbReference>
<protein>
    <submittedName>
        <fullName evidence="1">p-body associated protein Pby1</fullName>
    </submittedName>
</protein>
<evidence type="ECO:0000313" key="1">
    <source>
        <dbReference type="EMBL" id="WBW74122.1"/>
    </source>
</evidence>
<dbReference type="GO" id="GO:0000932">
    <property type="term" value="C:P-body"/>
    <property type="evidence" value="ECO:0007669"/>
    <property type="project" value="TreeGrafter"/>
</dbReference>
<dbReference type="RefSeq" id="XP_056038365.1">
    <property type="nucleotide sequence ID" value="XM_056182546.1"/>
</dbReference>
<organism evidence="1 2">
    <name type="scientific">Schizosaccharomyces osmophilus</name>
    <dbReference type="NCBI Taxonomy" id="2545709"/>
    <lineage>
        <taxon>Eukaryota</taxon>
        <taxon>Fungi</taxon>
        <taxon>Dikarya</taxon>
        <taxon>Ascomycota</taxon>
        <taxon>Taphrinomycotina</taxon>
        <taxon>Schizosaccharomycetes</taxon>
        <taxon>Schizosaccharomycetales</taxon>
        <taxon>Schizosaccharomycetaceae</taxon>
        <taxon>Schizosaccharomyces</taxon>
    </lineage>
</organism>
<dbReference type="AlphaFoldDB" id="A0AAE9WCY1"/>
<dbReference type="InterPro" id="IPR027746">
    <property type="entry name" value="TTL"/>
</dbReference>
<dbReference type="GeneID" id="80877235"/>
<dbReference type="Pfam" id="PF03133">
    <property type="entry name" value="TTL"/>
    <property type="match status" value="1"/>
</dbReference>
<dbReference type="KEGG" id="som:SOMG_03757"/>
<name>A0AAE9WCY1_9SCHI</name>
<proteinExistence type="predicted"/>
<dbReference type="PANTHER" id="PTHR47551">
    <property type="entry name" value="TUBULIN--TYROSINE LIGASE PBY1-RELATED"/>
    <property type="match status" value="1"/>
</dbReference>
<dbReference type="PROSITE" id="PS51221">
    <property type="entry name" value="TTL"/>
    <property type="match status" value="1"/>
</dbReference>
<dbReference type="InterPro" id="IPR004344">
    <property type="entry name" value="TTL/TTLL_fam"/>
</dbReference>
<gene>
    <name evidence="1" type="primary">pby1</name>
    <name evidence="1" type="ORF">SOMG_03757</name>
</gene>
<sequence>MSGSEDTIPVYVNYRDSYVEPKIKNALLESGIPLKFVDSRADAKLFWAQYEDIDFDKLCDDTGTLACSYVIRKALIRKEYLWNTVVHYLAKNPKSILRTAVPEAFSLELDYAEFLDDSLMESYELRQELENNEALEPQQRKWYILKPSMCDGAQGIRIFSTIEELQAIFDSFDEALSDDDEESNHSSRENEIENIGALTVNDRNPENKIVIHQIRHFLVQRYIANPLLLNNRKFHIRAYVLAVGGLSVYLFKEMLCLLARDEYESPHADGEINLYGQLSNTCIQGDAPREASVQSFWNSSINNKEKVFESLVHILGDVFEAAATTQRIHFQPLNNSFEIFGVDFMVDETNQVHLLEVNAYPDFRQTGDELSGLVERLFKSVVHTAIVPFFHPKKKCGASSDLVLARELKIYGF</sequence>
<accession>A0AAE9WCY1</accession>
<dbReference type="Proteomes" id="UP001212411">
    <property type="component" value="Chromosome 2"/>
</dbReference>
<dbReference type="EMBL" id="CP115612">
    <property type="protein sequence ID" value="WBW74122.1"/>
    <property type="molecule type" value="Genomic_DNA"/>
</dbReference>
<keyword evidence="2" id="KW-1185">Reference proteome</keyword>
<dbReference type="PANTHER" id="PTHR47551:SF1">
    <property type="entry name" value="TUBULIN--TYROSINE LIGASE PBY1-RELATED"/>
    <property type="match status" value="1"/>
</dbReference>